<dbReference type="Proteomes" id="UP001189429">
    <property type="component" value="Unassembled WGS sequence"/>
</dbReference>
<dbReference type="Pfam" id="PF00168">
    <property type="entry name" value="C2"/>
    <property type="match status" value="1"/>
</dbReference>
<dbReference type="SUPFAM" id="SSF49562">
    <property type="entry name" value="C2 domain (Calcium/lipid-binding domain, CaLB)"/>
    <property type="match status" value="1"/>
</dbReference>
<dbReference type="PROSITE" id="PS50004">
    <property type="entry name" value="C2"/>
    <property type="match status" value="1"/>
</dbReference>
<organism evidence="3 4">
    <name type="scientific">Prorocentrum cordatum</name>
    <dbReference type="NCBI Taxonomy" id="2364126"/>
    <lineage>
        <taxon>Eukaryota</taxon>
        <taxon>Sar</taxon>
        <taxon>Alveolata</taxon>
        <taxon>Dinophyceae</taxon>
        <taxon>Prorocentrales</taxon>
        <taxon>Prorocentraceae</taxon>
        <taxon>Prorocentrum</taxon>
    </lineage>
</organism>
<feature type="compositionally biased region" description="Low complexity" evidence="1">
    <location>
        <begin position="106"/>
        <end position="121"/>
    </location>
</feature>
<dbReference type="SMART" id="SM00239">
    <property type="entry name" value="C2"/>
    <property type="match status" value="1"/>
</dbReference>
<evidence type="ECO:0000256" key="1">
    <source>
        <dbReference type="SAM" id="MobiDB-lite"/>
    </source>
</evidence>
<dbReference type="InterPro" id="IPR035892">
    <property type="entry name" value="C2_domain_sf"/>
</dbReference>
<dbReference type="CDD" id="cd00030">
    <property type="entry name" value="C2"/>
    <property type="match status" value="1"/>
</dbReference>
<gene>
    <name evidence="3" type="ORF">PCOR1329_LOCUS4083</name>
</gene>
<sequence length="615" mass="65024">MSSEPAQRRAEALRDARVKLHAARALGTIEADVLPPDEEDQLSAAGGGMPSSVGGDKASRRRAVSLRQLYRPHAAVAARLSGARQATDAAAGGEPAPAEPAPTQPPKAEAWAAPEPVVQAEELLEPEPESPRPGAGPAQLRPTQEARSADWLRVGDRVYWRGELAAVTALDHSTRPPGYIVRVARTGVLRYLAGELREPTEPPPGCAEGPPGGLPAPAGPRGRVEVQLRPVSSTAGRGRRVHGAPSPPAPAKAELSPPRGAAPRAGHGFTFGPAVALGLLPSHAAGAHQAPATPPQRPAAAALAPMPPAPSYSEVWAEVARAAPPSPVVAPIGAALAYQDLCLEQLGPEALAPSGPAAPEVPGYEQQGLEVERPAEARDYGRLLQVLRPEVDDAGLVPGSSRAQMSSVLAKNVELREAMQRDVARMRSAGQPVLGFEGTDHGFHMIDLEILVLKATALPPAPFPYTSDPYVRVSVVDGDPFGREAAAAGQAWYSEREQYHGETLVLRGTQDPEWRCRLRARVRPREGTSVHFRVFDRDELAFSDGAVGQCAVPLGEVQQDRWHAPRAVALRPMDPLDQQQTAALRPSRLFLAVQWHGVQSKVASRPAGFGGAPHA</sequence>
<feature type="region of interest" description="Disordered" evidence="1">
    <location>
        <begin position="196"/>
        <end position="267"/>
    </location>
</feature>
<keyword evidence="4" id="KW-1185">Reference proteome</keyword>
<name>A0ABN9PNT6_9DINO</name>
<proteinExistence type="predicted"/>
<evidence type="ECO:0000313" key="4">
    <source>
        <dbReference type="Proteomes" id="UP001189429"/>
    </source>
</evidence>
<accession>A0ABN9PNT6</accession>
<evidence type="ECO:0000313" key="3">
    <source>
        <dbReference type="EMBL" id="CAK0793944.1"/>
    </source>
</evidence>
<feature type="region of interest" description="Disordered" evidence="1">
    <location>
        <begin position="286"/>
        <end position="307"/>
    </location>
</feature>
<feature type="compositionally biased region" description="Low complexity" evidence="1">
    <location>
        <begin position="85"/>
        <end position="96"/>
    </location>
</feature>
<evidence type="ECO:0000259" key="2">
    <source>
        <dbReference type="PROSITE" id="PS50004"/>
    </source>
</evidence>
<dbReference type="Gene3D" id="2.60.40.150">
    <property type="entry name" value="C2 domain"/>
    <property type="match status" value="1"/>
</dbReference>
<dbReference type="InterPro" id="IPR000008">
    <property type="entry name" value="C2_dom"/>
</dbReference>
<dbReference type="EMBL" id="CAUYUJ010001058">
    <property type="protein sequence ID" value="CAK0793944.1"/>
    <property type="molecule type" value="Genomic_DNA"/>
</dbReference>
<feature type="region of interest" description="Disordered" evidence="1">
    <location>
        <begin position="80"/>
        <end position="148"/>
    </location>
</feature>
<feature type="non-terminal residue" evidence="3">
    <location>
        <position position="615"/>
    </location>
</feature>
<reference evidence="3" key="1">
    <citation type="submission" date="2023-10" db="EMBL/GenBank/DDBJ databases">
        <authorList>
            <person name="Chen Y."/>
            <person name="Shah S."/>
            <person name="Dougan E. K."/>
            <person name="Thang M."/>
            <person name="Chan C."/>
        </authorList>
    </citation>
    <scope>NUCLEOTIDE SEQUENCE [LARGE SCALE GENOMIC DNA]</scope>
</reference>
<protein>
    <recommendedName>
        <fullName evidence="2">C2 domain-containing protein</fullName>
    </recommendedName>
</protein>
<feature type="domain" description="C2" evidence="2">
    <location>
        <begin position="428"/>
        <end position="567"/>
    </location>
</feature>
<feature type="region of interest" description="Disordered" evidence="1">
    <location>
        <begin position="26"/>
        <end position="66"/>
    </location>
</feature>
<comment type="caution">
    <text evidence="3">The sequence shown here is derived from an EMBL/GenBank/DDBJ whole genome shotgun (WGS) entry which is preliminary data.</text>
</comment>